<evidence type="ECO:0008006" key="3">
    <source>
        <dbReference type="Google" id="ProtNLM"/>
    </source>
</evidence>
<dbReference type="AlphaFoldDB" id="A0A0D5NHH1"/>
<organism evidence="1 2">
    <name type="scientific">Paenibacillus beijingensis</name>
    <dbReference type="NCBI Taxonomy" id="1126833"/>
    <lineage>
        <taxon>Bacteria</taxon>
        <taxon>Bacillati</taxon>
        <taxon>Bacillota</taxon>
        <taxon>Bacilli</taxon>
        <taxon>Bacillales</taxon>
        <taxon>Paenibacillaceae</taxon>
        <taxon>Paenibacillus</taxon>
    </lineage>
</organism>
<dbReference type="OrthoDB" id="5323158at2"/>
<evidence type="ECO:0000313" key="2">
    <source>
        <dbReference type="Proteomes" id="UP000032633"/>
    </source>
</evidence>
<reference evidence="2" key="2">
    <citation type="submission" date="2015-03" db="EMBL/GenBank/DDBJ databases">
        <title>Genome sequence of Paenibacillus beijingensis strain DSM 24997T.</title>
        <authorList>
            <person name="Kwak Y."/>
            <person name="Shin J.-H."/>
        </authorList>
    </citation>
    <scope>NUCLEOTIDE SEQUENCE [LARGE SCALE GENOMIC DNA]</scope>
    <source>
        <strain evidence="2">DSM 24997</strain>
    </source>
</reference>
<dbReference type="PATRIC" id="fig|1126833.4.peg.1999"/>
<dbReference type="RefSeq" id="WP_045670134.1">
    <property type="nucleotide sequence ID" value="NZ_CP011058.1"/>
</dbReference>
<dbReference type="InterPro" id="IPR045499">
    <property type="entry name" value="DUF6492"/>
</dbReference>
<dbReference type="Pfam" id="PF20102">
    <property type="entry name" value="DUF6492"/>
    <property type="match status" value="1"/>
</dbReference>
<gene>
    <name evidence="1" type="ORF">VN24_09030</name>
</gene>
<keyword evidence="2" id="KW-1185">Reference proteome</keyword>
<dbReference type="STRING" id="1126833.VN24_09030"/>
<name>A0A0D5NHH1_9BACL</name>
<evidence type="ECO:0000313" key="1">
    <source>
        <dbReference type="EMBL" id="AJY74701.1"/>
    </source>
</evidence>
<sequence>MPLPMKSQLSSSAQIDVLIPAIEKDLTTLPYVVSAVKKHVKHPIGNILIVAPNRKRITELCRRKGYTFVNENSVLPITKKHIHYRSRTWDRSGWLFQQLLKLSGDTICSSNYFLVIDADTVLIRPHRFRKDGKTIVYCRSWSQPEYFNTYRRLLKRRAPKPTSFVTHYMLFEKSKLAQLKKAIESNHRVKWYSAILHSIDKSKQFGFSEFETYGNFLYTQSPGGLLLKKALNKSLPISVRQLTPGRISRLAGRYRSISFHQRKGYYRKAVKRSR</sequence>
<accession>A0A0D5NHH1</accession>
<reference evidence="1 2" key="1">
    <citation type="journal article" date="2015" name="J. Biotechnol.">
        <title>Complete genome sequence of Paenibacillus beijingensis 7188(T) (=DSM 24997(T)), a novel rhizobacterium from jujube garden soil.</title>
        <authorList>
            <person name="Kwak Y."/>
            <person name="Shin J.H."/>
        </authorList>
    </citation>
    <scope>NUCLEOTIDE SEQUENCE [LARGE SCALE GENOMIC DNA]</scope>
    <source>
        <strain evidence="1 2">DSM 24997</strain>
    </source>
</reference>
<dbReference type="Proteomes" id="UP000032633">
    <property type="component" value="Chromosome"/>
</dbReference>
<dbReference type="HOGENOM" id="CLU_958516_0_0_9"/>
<protein>
    <recommendedName>
        <fullName evidence="3">Glycosyltransferase</fullName>
    </recommendedName>
</protein>
<dbReference type="KEGG" id="pbj:VN24_09030"/>
<proteinExistence type="predicted"/>
<dbReference type="EMBL" id="CP011058">
    <property type="protein sequence ID" value="AJY74701.1"/>
    <property type="molecule type" value="Genomic_DNA"/>
</dbReference>